<gene>
    <name evidence="1" type="ORF">GMARGA_LOCUS32451</name>
</gene>
<evidence type="ECO:0000313" key="1">
    <source>
        <dbReference type="EMBL" id="CAG8835196.1"/>
    </source>
</evidence>
<evidence type="ECO:0000313" key="2">
    <source>
        <dbReference type="Proteomes" id="UP000789901"/>
    </source>
</evidence>
<dbReference type="Proteomes" id="UP000789901">
    <property type="component" value="Unassembled WGS sequence"/>
</dbReference>
<organism evidence="1 2">
    <name type="scientific">Gigaspora margarita</name>
    <dbReference type="NCBI Taxonomy" id="4874"/>
    <lineage>
        <taxon>Eukaryota</taxon>
        <taxon>Fungi</taxon>
        <taxon>Fungi incertae sedis</taxon>
        <taxon>Mucoromycota</taxon>
        <taxon>Glomeromycotina</taxon>
        <taxon>Glomeromycetes</taxon>
        <taxon>Diversisporales</taxon>
        <taxon>Gigasporaceae</taxon>
        <taxon>Gigaspora</taxon>
    </lineage>
</organism>
<sequence length="64" mass="7439">MELLAKIVNKIELEIKSSELPSSDERECSQLCEYLFTMNKGLEEVRGWDRPLLRQLSQINLDGK</sequence>
<feature type="non-terminal residue" evidence="1">
    <location>
        <position position="64"/>
    </location>
</feature>
<accession>A0ABN7WLW7</accession>
<dbReference type="EMBL" id="CAJVQB010051015">
    <property type="protein sequence ID" value="CAG8835196.1"/>
    <property type="molecule type" value="Genomic_DNA"/>
</dbReference>
<proteinExistence type="predicted"/>
<keyword evidence="2" id="KW-1185">Reference proteome</keyword>
<reference evidence="1 2" key="1">
    <citation type="submission" date="2021-06" db="EMBL/GenBank/DDBJ databases">
        <authorList>
            <person name="Kallberg Y."/>
            <person name="Tangrot J."/>
            <person name="Rosling A."/>
        </authorList>
    </citation>
    <scope>NUCLEOTIDE SEQUENCE [LARGE SCALE GENOMIC DNA]</scope>
    <source>
        <strain evidence="1 2">120-4 pot B 10/14</strain>
    </source>
</reference>
<name>A0ABN7WLW7_GIGMA</name>
<protein>
    <submittedName>
        <fullName evidence="1">1391_t:CDS:1</fullName>
    </submittedName>
</protein>
<comment type="caution">
    <text evidence="1">The sequence shown here is derived from an EMBL/GenBank/DDBJ whole genome shotgun (WGS) entry which is preliminary data.</text>
</comment>